<dbReference type="PATRIC" id="fig|84531.8.peg.1804"/>
<dbReference type="RefSeq" id="WP_057917391.1">
    <property type="nucleotide sequence ID" value="NZ_CP011129.1"/>
</dbReference>
<evidence type="ECO:0008006" key="4">
    <source>
        <dbReference type="Google" id="ProtNLM"/>
    </source>
</evidence>
<dbReference type="AlphaFoldDB" id="A0A0S2F8R5"/>
<name>A0A0S2F8R5_LYSAN</name>
<accession>A0A0S2F8R5</accession>
<dbReference type="Proteomes" id="UP000060787">
    <property type="component" value="Chromosome"/>
</dbReference>
<evidence type="ECO:0000313" key="3">
    <source>
        <dbReference type="Proteomes" id="UP000060787"/>
    </source>
</evidence>
<dbReference type="KEGG" id="lab:LA76x_1778"/>
<gene>
    <name evidence="2" type="ORF">LA76x_1778</name>
</gene>
<dbReference type="InterPro" id="IPR046256">
    <property type="entry name" value="DUF6289"/>
</dbReference>
<dbReference type="Pfam" id="PF19806">
    <property type="entry name" value="DUF6289"/>
    <property type="match status" value="1"/>
</dbReference>
<reference evidence="2 3" key="1">
    <citation type="journal article" date="2015" name="BMC Genomics">
        <title>Comparative genomics and metabolic profiling of the genus Lysobacter.</title>
        <authorList>
            <person name="de Bruijn I."/>
            <person name="Cheng X."/>
            <person name="de Jager V."/>
            <person name="Exposito R.G."/>
            <person name="Watrous J."/>
            <person name="Patel N."/>
            <person name="Postma J."/>
            <person name="Dorrestein P.C."/>
            <person name="Kobayashi D."/>
            <person name="Raaijmakers J.M."/>
        </authorList>
    </citation>
    <scope>NUCLEOTIDE SEQUENCE [LARGE SCALE GENOMIC DNA]</scope>
    <source>
        <strain evidence="2 3">76</strain>
    </source>
</reference>
<evidence type="ECO:0000313" key="2">
    <source>
        <dbReference type="EMBL" id="ALN79930.1"/>
    </source>
</evidence>
<feature type="signal peptide" evidence="1">
    <location>
        <begin position="1"/>
        <end position="29"/>
    </location>
</feature>
<organism evidence="2 3">
    <name type="scientific">Lysobacter antibioticus</name>
    <dbReference type="NCBI Taxonomy" id="84531"/>
    <lineage>
        <taxon>Bacteria</taxon>
        <taxon>Pseudomonadati</taxon>
        <taxon>Pseudomonadota</taxon>
        <taxon>Gammaproteobacteria</taxon>
        <taxon>Lysobacterales</taxon>
        <taxon>Lysobacteraceae</taxon>
        <taxon>Lysobacter</taxon>
    </lineage>
</organism>
<keyword evidence="3" id="KW-1185">Reference proteome</keyword>
<protein>
    <recommendedName>
        <fullName evidence="4">Secreted protein</fullName>
    </recommendedName>
</protein>
<proteinExistence type="predicted"/>
<feature type="chain" id="PRO_5006596950" description="Secreted protein" evidence="1">
    <location>
        <begin position="30"/>
        <end position="85"/>
    </location>
</feature>
<dbReference type="EMBL" id="CP011129">
    <property type="protein sequence ID" value="ALN79930.1"/>
    <property type="molecule type" value="Genomic_DNA"/>
</dbReference>
<keyword evidence="1" id="KW-0732">Signal</keyword>
<sequence>MSATNKSLKNKLSLLLLAAGMAVSLAAVALPHAGPGEGYVFTYYSDATRTVEVGGLGYGHCGEPFEWGERTRYFTYAKSTCGWEP</sequence>
<evidence type="ECO:0000256" key="1">
    <source>
        <dbReference type="SAM" id="SignalP"/>
    </source>
</evidence>